<dbReference type="InterPro" id="IPR002125">
    <property type="entry name" value="CMP_dCMP_dom"/>
</dbReference>
<dbReference type="AlphaFoldDB" id="A0A8K0J7H0"/>
<dbReference type="GO" id="GO:0052717">
    <property type="term" value="F:tRNA-specific adenosine-34 deaminase activity"/>
    <property type="evidence" value="ECO:0007669"/>
    <property type="project" value="TreeGrafter"/>
</dbReference>
<gene>
    <name evidence="3" type="ORF">E4U42_003288</name>
</gene>
<dbReference type="GO" id="GO:0002100">
    <property type="term" value="P:tRNA wobble adenosine to inosine editing"/>
    <property type="evidence" value="ECO:0007669"/>
    <property type="project" value="TreeGrafter"/>
</dbReference>
<organism evidence="3 4">
    <name type="scientific">Claviceps africana</name>
    <dbReference type="NCBI Taxonomy" id="83212"/>
    <lineage>
        <taxon>Eukaryota</taxon>
        <taxon>Fungi</taxon>
        <taxon>Dikarya</taxon>
        <taxon>Ascomycota</taxon>
        <taxon>Pezizomycotina</taxon>
        <taxon>Sordariomycetes</taxon>
        <taxon>Hypocreomycetidae</taxon>
        <taxon>Hypocreales</taxon>
        <taxon>Clavicipitaceae</taxon>
        <taxon>Claviceps</taxon>
    </lineage>
</organism>
<feature type="signal peptide" evidence="1">
    <location>
        <begin position="1"/>
        <end position="25"/>
    </location>
</feature>
<evidence type="ECO:0000313" key="4">
    <source>
        <dbReference type="Proteomes" id="UP000811619"/>
    </source>
</evidence>
<dbReference type="PANTHER" id="PTHR11079">
    <property type="entry name" value="CYTOSINE DEAMINASE FAMILY MEMBER"/>
    <property type="match status" value="1"/>
</dbReference>
<feature type="chain" id="PRO_5035470338" description="CMP/dCMP-type deaminase domain-containing protein" evidence="1">
    <location>
        <begin position="26"/>
        <end position="258"/>
    </location>
</feature>
<evidence type="ECO:0000313" key="3">
    <source>
        <dbReference type="EMBL" id="KAG5926467.1"/>
    </source>
</evidence>
<sequence length="258" mass="27605">MSASPALLLSFGLLFFCRFPPLSLCISNGSVKHLSGLAVVAFMALAFQNAFGLGDDQAPLVNNIRLSTRHHWMRQANEALLHVRGTPCPFNAFGSVIVNHTAGGLGEMVCIGANDIASGNPTIHGEIAAINNCSAILTDPDGPYRLTGGEAQLAWADLSLYTNAEPCSMCASAIRWAGFKELVFGSSTADLEERGWPMISLSAEALFGYATGLGTETAILKRVLSNETDVYFGWQFDAAQPCPAGCQRAKRRCQKMDL</sequence>
<comment type="caution">
    <text evidence="3">The sequence shown here is derived from an EMBL/GenBank/DDBJ whole genome shotgun (WGS) entry which is preliminary data.</text>
</comment>
<dbReference type="SUPFAM" id="SSF53927">
    <property type="entry name" value="Cytidine deaminase-like"/>
    <property type="match status" value="1"/>
</dbReference>
<proteinExistence type="predicted"/>
<dbReference type="PANTHER" id="PTHR11079:SF203">
    <property type="entry name" value="CMP_DCMP-TYPE DEAMINASE DOMAIN-CONTAINING PROTEIN"/>
    <property type="match status" value="1"/>
</dbReference>
<keyword evidence="1" id="KW-0732">Signal</keyword>
<evidence type="ECO:0000256" key="1">
    <source>
        <dbReference type="SAM" id="SignalP"/>
    </source>
</evidence>
<dbReference type="PROSITE" id="PS51747">
    <property type="entry name" value="CYT_DCMP_DEAMINASES_2"/>
    <property type="match status" value="1"/>
</dbReference>
<evidence type="ECO:0000259" key="2">
    <source>
        <dbReference type="PROSITE" id="PS51747"/>
    </source>
</evidence>
<reference evidence="3" key="1">
    <citation type="journal article" date="2020" name="bioRxiv">
        <title>Whole genome comparisons of ergot fungi reveals the divergence and evolution of species within the genus Claviceps are the result of varying mechanisms driving genome evolution and host range expansion.</title>
        <authorList>
            <person name="Wyka S.A."/>
            <person name="Mondo S.J."/>
            <person name="Liu M."/>
            <person name="Dettman J."/>
            <person name="Nalam V."/>
            <person name="Broders K.D."/>
        </authorList>
    </citation>
    <scope>NUCLEOTIDE SEQUENCE</scope>
    <source>
        <strain evidence="3">CCC 489</strain>
    </source>
</reference>
<dbReference type="EMBL" id="SRPY01000267">
    <property type="protein sequence ID" value="KAG5926467.1"/>
    <property type="molecule type" value="Genomic_DNA"/>
</dbReference>
<accession>A0A8K0J7H0</accession>
<dbReference type="Pfam" id="PF00383">
    <property type="entry name" value="dCMP_cyt_deam_1"/>
    <property type="match status" value="1"/>
</dbReference>
<dbReference type="Proteomes" id="UP000811619">
    <property type="component" value="Unassembled WGS sequence"/>
</dbReference>
<feature type="domain" description="CMP/dCMP-type deaminase" evidence="2">
    <location>
        <begin position="67"/>
        <end position="198"/>
    </location>
</feature>
<dbReference type="InterPro" id="IPR016193">
    <property type="entry name" value="Cytidine_deaminase-like"/>
</dbReference>
<name>A0A8K0J7H0_9HYPO</name>
<dbReference type="Gene3D" id="3.40.140.10">
    <property type="entry name" value="Cytidine Deaminase, domain 2"/>
    <property type="match status" value="1"/>
</dbReference>
<keyword evidence="4" id="KW-1185">Reference proteome</keyword>
<protein>
    <recommendedName>
        <fullName evidence="2">CMP/dCMP-type deaminase domain-containing protein</fullName>
    </recommendedName>
</protein>
<dbReference type="OrthoDB" id="408702at2759"/>
<dbReference type="CDD" id="cd01285">
    <property type="entry name" value="nucleoside_deaminase"/>
    <property type="match status" value="1"/>
</dbReference>